<evidence type="ECO:0000256" key="1">
    <source>
        <dbReference type="SAM" id="MobiDB-lite"/>
    </source>
</evidence>
<dbReference type="AlphaFoldDB" id="A0A2N7LFP7"/>
<feature type="compositionally biased region" description="Polar residues" evidence="1">
    <location>
        <begin position="70"/>
        <end position="84"/>
    </location>
</feature>
<protein>
    <submittedName>
        <fullName evidence="3">Uncharacterized protein</fullName>
    </submittedName>
</protein>
<sequence length="84" mass="9319">MGHVFSEKIADSLGSEKIFYIICAFLAVFALCILIAMFKPSNQSKNDTIEELPDTSSKSQSESIKKDISVSYNDNSTHNGDNHF</sequence>
<organism evidence="3 4">
    <name type="scientific">Enterovibrio norvegicus</name>
    <dbReference type="NCBI Taxonomy" id="188144"/>
    <lineage>
        <taxon>Bacteria</taxon>
        <taxon>Pseudomonadati</taxon>
        <taxon>Pseudomonadota</taxon>
        <taxon>Gammaproteobacteria</taxon>
        <taxon>Vibrionales</taxon>
        <taxon>Vibrionaceae</taxon>
        <taxon>Enterovibrio</taxon>
    </lineage>
</organism>
<dbReference type="EMBL" id="MDAL01000008">
    <property type="protein sequence ID" value="PMN94276.1"/>
    <property type="molecule type" value="Genomic_DNA"/>
</dbReference>
<evidence type="ECO:0000313" key="4">
    <source>
        <dbReference type="Proteomes" id="UP000235387"/>
    </source>
</evidence>
<reference evidence="4" key="1">
    <citation type="submission" date="2016-07" db="EMBL/GenBank/DDBJ databases">
        <title>Nontailed viruses are major unrecognized killers of bacteria in the ocean.</title>
        <authorList>
            <person name="Kauffman K."/>
            <person name="Hussain F."/>
            <person name="Yang J."/>
            <person name="Arevalo P."/>
            <person name="Brown J."/>
            <person name="Cutler M."/>
            <person name="Kelly L."/>
            <person name="Polz M.F."/>
        </authorList>
    </citation>
    <scope>NUCLEOTIDE SEQUENCE [LARGE SCALE GENOMIC DNA]</scope>
    <source>
        <strain evidence="4">10N.261.45.A10</strain>
    </source>
</reference>
<comment type="caution">
    <text evidence="3">The sequence shown here is derived from an EMBL/GenBank/DDBJ whole genome shotgun (WGS) entry which is preliminary data.</text>
</comment>
<feature type="region of interest" description="Disordered" evidence="1">
    <location>
        <begin position="44"/>
        <end position="84"/>
    </location>
</feature>
<dbReference type="Proteomes" id="UP000235387">
    <property type="component" value="Unassembled WGS sequence"/>
</dbReference>
<keyword evidence="2" id="KW-1133">Transmembrane helix</keyword>
<keyword evidence="2" id="KW-0812">Transmembrane</keyword>
<name>A0A2N7LFP7_9GAMM</name>
<keyword evidence="2" id="KW-0472">Membrane</keyword>
<gene>
    <name evidence="3" type="ORF">BCT23_10540</name>
</gene>
<evidence type="ECO:0000313" key="3">
    <source>
        <dbReference type="EMBL" id="PMN94276.1"/>
    </source>
</evidence>
<feature type="transmembrane region" description="Helical" evidence="2">
    <location>
        <begin position="18"/>
        <end position="38"/>
    </location>
</feature>
<evidence type="ECO:0000256" key="2">
    <source>
        <dbReference type="SAM" id="Phobius"/>
    </source>
</evidence>
<accession>A0A2N7LFP7</accession>
<proteinExistence type="predicted"/>